<dbReference type="OrthoDB" id="7474598at2759"/>
<accession>A0A8J2QZT0</accession>
<name>A0A8J2QZT0_9NEOP</name>
<protein>
    <submittedName>
        <fullName evidence="1">(African queen) hypothetical protein</fullName>
    </submittedName>
</protein>
<comment type="caution">
    <text evidence="1">The sequence shown here is derived from an EMBL/GenBank/DDBJ whole genome shotgun (WGS) entry which is preliminary data.</text>
</comment>
<dbReference type="Proteomes" id="UP000789524">
    <property type="component" value="Unassembled WGS sequence"/>
</dbReference>
<evidence type="ECO:0000313" key="1">
    <source>
        <dbReference type="EMBL" id="CAG9577655.1"/>
    </source>
</evidence>
<evidence type="ECO:0000313" key="2">
    <source>
        <dbReference type="Proteomes" id="UP000789524"/>
    </source>
</evidence>
<keyword evidence="2" id="KW-1185">Reference proteome</keyword>
<dbReference type="EMBL" id="CAKASE010000076">
    <property type="protein sequence ID" value="CAG9577655.1"/>
    <property type="molecule type" value="Genomic_DNA"/>
</dbReference>
<dbReference type="AlphaFoldDB" id="A0A8J2QZT0"/>
<gene>
    <name evidence="1" type="ORF">DCHRY22_LOCUS12468</name>
</gene>
<sequence>MPFVSGQYDKAPDRLPWPEYSRRLSFYRLIALTAELVQDGTYKLKHAEKIREMHKHSITYELGTVAAGIQERFYLMLKLYRKYANMEAYKKRLFQIEHNFRALQVMVTGAVDDNAQAPISPIMGDITTQLYVTLENGPSVLNTSGVADIMNSTRRDVLFNVNLINYIWKMNRRIMLCYVTTIAYRNAMADIDRYFHVRDLYVGNLEYEVGYLTHEVILHYQMILELYQIIDRRYIKHPMRNFAPVNYMFFMYTNILELSKVIIHLCNMMHELEKKYKTIKGGVFTDVGDKADKGGDAHQKKVKEIEGQQAEYERWLAQQIKEQKKAMKEKKKYYKQLAKHGITSSVTKKKKRKKIFPLDYGWSIENW</sequence>
<proteinExistence type="predicted"/>
<reference evidence="1" key="1">
    <citation type="submission" date="2021-09" db="EMBL/GenBank/DDBJ databases">
        <authorList>
            <person name="Martin H S."/>
        </authorList>
    </citation>
    <scope>NUCLEOTIDE SEQUENCE</scope>
</reference>
<organism evidence="1 2">
    <name type="scientific">Danaus chrysippus</name>
    <name type="common">African queen</name>
    <dbReference type="NCBI Taxonomy" id="151541"/>
    <lineage>
        <taxon>Eukaryota</taxon>
        <taxon>Metazoa</taxon>
        <taxon>Ecdysozoa</taxon>
        <taxon>Arthropoda</taxon>
        <taxon>Hexapoda</taxon>
        <taxon>Insecta</taxon>
        <taxon>Pterygota</taxon>
        <taxon>Neoptera</taxon>
        <taxon>Endopterygota</taxon>
        <taxon>Lepidoptera</taxon>
        <taxon>Glossata</taxon>
        <taxon>Ditrysia</taxon>
        <taxon>Papilionoidea</taxon>
        <taxon>Nymphalidae</taxon>
        <taxon>Danainae</taxon>
        <taxon>Danaini</taxon>
        <taxon>Danaina</taxon>
        <taxon>Danaus</taxon>
        <taxon>Anosia</taxon>
    </lineage>
</organism>